<evidence type="ECO:0008006" key="3">
    <source>
        <dbReference type="Google" id="ProtNLM"/>
    </source>
</evidence>
<evidence type="ECO:0000256" key="1">
    <source>
        <dbReference type="SAM" id="MobiDB-lite"/>
    </source>
</evidence>
<dbReference type="InterPro" id="IPR016186">
    <property type="entry name" value="C-type_lectin-like/link_sf"/>
</dbReference>
<proteinExistence type="predicted"/>
<feature type="compositionally biased region" description="Polar residues" evidence="1">
    <location>
        <begin position="145"/>
        <end position="159"/>
    </location>
</feature>
<dbReference type="InterPro" id="IPR016187">
    <property type="entry name" value="CTDL_fold"/>
</dbReference>
<reference evidence="2" key="3">
    <citation type="journal article" date="2019" name="G3 (Bethesda)">
        <title>Hybrid Assembly of the Genome of the Entomopathogenic Nematode Steinernema carpocapsae Identifies the X-Chromosome.</title>
        <authorList>
            <person name="Serra L."/>
            <person name="Macchietto M."/>
            <person name="Macias-Munoz A."/>
            <person name="McGill C.J."/>
            <person name="Rodriguez I.M."/>
            <person name="Rodriguez B."/>
            <person name="Murad R."/>
            <person name="Mortazavi A."/>
        </authorList>
    </citation>
    <scope>NUCLEOTIDE SEQUENCE</scope>
    <source>
        <strain evidence="2">ALL</strain>
    </source>
</reference>
<evidence type="ECO:0000313" key="2">
    <source>
        <dbReference type="EMBL" id="TKR81491.1"/>
    </source>
</evidence>
<feature type="region of interest" description="Disordered" evidence="1">
    <location>
        <begin position="140"/>
        <end position="159"/>
    </location>
</feature>
<protein>
    <recommendedName>
        <fullName evidence="3">C-type lectin domain-containing protein</fullName>
    </recommendedName>
</protein>
<dbReference type="Gene3D" id="3.10.100.10">
    <property type="entry name" value="Mannose-Binding Protein A, subunit A"/>
    <property type="match status" value="1"/>
</dbReference>
<gene>
    <name evidence="2" type="ORF">L596_015353</name>
</gene>
<name>A0A4U5NG09_STECR</name>
<reference evidence="2" key="2">
    <citation type="journal article" date="2015" name="Genome Biol.">
        <title>Comparative genomics of Steinernema reveals deeply conserved gene regulatory networks.</title>
        <authorList>
            <person name="Dillman A.R."/>
            <person name="Macchietto M."/>
            <person name="Porter C.F."/>
            <person name="Rogers A."/>
            <person name="Williams B."/>
            <person name="Antoshechkin I."/>
            <person name="Lee M.M."/>
            <person name="Goodwin Z."/>
            <person name="Lu X."/>
            <person name="Lewis E.E."/>
            <person name="Goodrich-Blair H."/>
            <person name="Stock S.P."/>
            <person name="Adams B.J."/>
            <person name="Sternberg P.W."/>
            <person name="Mortazavi A."/>
        </authorList>
    </citation>
    <scope>NUCLEOTIDE SEQUENCE [LARGE SCALE GENOMIC DNA]</scope>
    <source>
        <strain evidence="2">ALL</strain>
    </source>
</reference>
<dbReference type="AlphaFoldDB" id="A0A4U5NG09"/>
<organism evidence="2">
    <name type="scientific">Steinernema carpocapsae</name>
    <name type="common">Entomopathogenic nematode</name>
    <dbReference type="NCBI Taxonomy" id="34508"/>
    <lineage>
        <taxon>Eukaryota</taxon>
        <taxon>Metazoa</taxon>
        <taxon>Ecdysozoa</taxon>
        <taxon>Nematoda</taxon>
        <taxon>Chromadorea</taxon>
        <taxon>Rhabditida</taxon>
        <taxon>Tylenchina</taxon>
        <taxon>Panagrolaimomorpha</taxon>
        <taxon>Strongyloidoidea</taxon>
        <taxon>Steinernematidae</taxon>
        <taxon>Steinernema</taxon>
    </lineage>
</organism>
<sequence length="197" mass="22405">MKKYENETHFWTGGNNEGDFENWKWTSGEEICDPFVPTFKFRANCLAADVISFTFKGIALPCCEKLPFVCETHFKVCKSKRNTHNSHRFNCFQMSPFQQRLDRPRSQSLQLSVPPVKSAKNVPLARFALRPSLDQSKFPSVLPSGATTKRPTCATRPTTSTRVKKRASFSVGASTTSTRKETSFRSTRNWRTILSPL</sequence>
<dbReference type="CDD" id="cd00037">
    <property type="entry name" value="CLECT"/>
    <property type="match status" value="1"/>
</dbReference>
<dbReference type="SUPFAM" id="SSF56436">
    <property type="entry name" value="C-type lectin-like"/>
    <property type="match status" value="1"/>
</dbReference>
<reference evidence="2" key="1">
    <citation type="submission" date="2013-11" db="EMBL/GenBank/DDBJ databases">
        <authorList>
            <person name="Sternberg P."/>
            <person name="Dillman A."/>
            <person name="Macchietto M."/>
        </authorList>
    </citation>
    <scope>NUCLEOTIDE SEQUENCE</scope>
    <source>
        <strain evidence="2">ALL</strain>
    </source>
</reference>
<dbReference type="EMBL" id="AZBU02000004">
    <property type="protein sequence ID" value="TKR81491.1"/>
    <property type="molecule type" value="Genomic_DNA"/>
</dbReference>
<accession>A0A4U5NG09</accession>
<comment type="caution">
    <text evidence="2">The sequence shown here is derived from an EMBL/GenBank/DDBJ whole genome shotgun (WGS) entry which is preliminary data.</text>
</comment>